<dbReference type="OrthoDB" id="21825at2"/>
<comment type="pathway">
    <text evidence="1">Antibiotic biosynthesis.</text>
</comment>
<feature type="domain" description="Fe2OG dioxygenase" evidence="3">
    <location>
        <begin position="169"/>
        <end position="267"/>
    </location>
</feature>
<accession>A0A3N6R7Q9</accession>
<comment type="caution">
    <text evidence="4">The sequence shown here is derived from an EMBL/GenBank/DDBJ whole genome shotgun (WGS) entry which is preliminary data.</text>
</comment>
<evidence type="ECO:0000256" key="2">
    <source>
        <dbReference type="RuleBase" id="RU003682"/>
    </source>
</evidence>
<proteinExistence type="inferred from homology"/>
<keyword evidence="2" id="KW-0479">Metal-binding</keyword>
<gene>
    <name evidence="4" type="ORF">D5R40_25985</name>
</gene>
<evidence type="ECO:0000313" key="5">
    <source>
        <dbReference type="Proteomes" id="UP000269154"/>
    </source>
</evidence>
<keyword evidence="5" id="KW-1185">Reference proteome</keyword>
<dbReference type="EMBL" id="RCBY01000217">
    <property type="protein sequence ID" value="RQH28184.1"/>
    <property type="molecule type" value="Genomic_DNA"/>
</dbReference>
<dbReference type="Pfam" id="PF14226">
    <property type="entry name" value="DIOX_N"/>
    <property type="match status" value="1"/>
</dbReference>
<evidence type="ECO:0000256" key="1">
    <source>
        <dbReference type="ARBA" id="ARBA00004792"/>
    </source>
</evidence>
<dbReference type="InterPro" id="IPR026992">
    <property type="entry name" value="DIOX_N"/>
</dbReference>
<dbReference type="InterPro" id="IPR044861">
    <property type="entry name" value="IPNS-like_FE2OG_OXY"/>
</dbReference>
<dbReference type="InterPro" id="IPR050231">
    <property type="entry name" value="Iron_ascorbate_oxido_reductase"/>
</dbReference>
<keyword evidence="2" id="KW-0560">Oxidoreductase</keyword>
<dbReference type="Pfam" id="PF03171">
    <property type="entry name" value="2OG-FeII_Oxy"/>
    <property type="match status" value="1"/>
</dbReference>
<dbReference type="Gene3D" id="2.60.120.330">
    <property type="entry name" value="B-lactam Antibiotic, Isopenicillin N Synthase, Chain"/>
    <property type="match status" value="1"/>
</dbReference>
<dbReference type="SUPFAM" id="SSF51197">
    <property type="entry name" value="Clavaminate synthase-like"/>
    <property type="match status" value="1"/>
</dbReference>
<evidence type="ECO:0000313" key="4">
    <source>
        <dbReference type="EMBL" id="RQH28184.1"/>
    </source>
</evidence>
<dbReference type="PROSITE" id="PS51471">
    <property type="entry name" value="FE2OG_OXY"/>
    <property type="match status" value="1"/>
</dbReference>
<sequence length="309" mass="35366">MKSLPIISLSELEKARPQEIKKLYDVCYEHGFFYLREHGVSREIINRTIEASRNFFELPEDVKLNYRQDIQKVYPKTCRGYVPLYGEFLNKEIGFDPKQVFDLGIERPLSEEPFTGPTVIPDDSVAPGFASSHYQLQKEIMTKVTPKLLKGLALALGLEANFFDRYFTKPTLIQRTIYYPAGMGKAGKHTDNGIFTVLIQEYFPQPSLRVHTKEEWIDAPCVEDAFVINLGDLLQMWTKGLFVSTPHEVFHSNSDATRISIPFFVYPNIDAIIEPFGTTEKISSKEVMLKNFVSIWETHEGAGRAKELV</sequence>
<comment type="similarity">
    <text evidence="2">Belongs to the iron/ascorbate-dependent oxidoreductase family.</text>
</comment>
<protein>
    <submittedName>
        <fullName evidence="4">Isopenicillin N synthase family oxygenase</fullName>
    </submittedName>
</protein>
<dbReference type="PANTHER" id="PTHR47990">
    <property type="entry name" value="2-OXOGLUTARATE (2OG) AND FE(II)-DEPENDENT OXYGENASE SUPERFAMILY PROTEIN-RELATED"/>
    <property type="match status" value="1"/>
</dbReference>
<dbReference type="InterPro" id="IPR005123">
    <property type="entry name" value="Oxoglu/Fe-dep_dioxygenase_dom"/>
</dbReference>
<dbReference type="GO" id="GO:0046872">
    <property type="term" value="F:metal ion binding"/>
    <property type="evidence" value="ECO:0007669"/>
    <property type="project" value="UniProtKB-KW"/>
</dbReference>
<dbReference type="Proteomes" id="UP000269154">
    <property type="component" value="Unassembled WGS sequence"/>
</dbReference>
<evidence type="ECO:0000259" key="3">
    <source>
        <dbReference type="PROSITE" id="PS51471"/>
    </source>
</evidence>
<dbReference type="GO" id="GO:0016491">
    <property type="term" value="F:oxidoreductase activity"/>
    <property type="evidence" value="ECO:0007669"/>
    <property type="project" value="UniProtKB-KW"/>
</dbReference>
<organism evidence="4 5">
    <name type="scientific">Okeania hirsuta</name>
    <dbReference type="NCBI Taxonomy" id="1458930"/>
    <lineage>
        <taxon>Bacteria</taxon>
        <taxon>Bacillati</taxon>
        <taxon>Cyanobacteriota</taxon>
        <taxon>Cyanophyceae</taxon>
        <taxon>Oscillatoriophycideae</taxon>
        <taxon>Oscillatoriales</taxon>
        <taxon>Microcoleaceae</taxon>
        <taxon>Okeania</taxon>
    </lineage>
</organism>
<dbReference type="PRINTS" id="PR00682">
    <property type="entry name" value="IPNSYNTHASE"/>
</dbReference>
<name>A0A3N6R7Q9_9CYAN</name>
<dbReference type="AlphaFoldDB" id="A0A3N6R7Q9"/>
<dbReference type="InterPro" id="IPR027443">
    <property type="entry name" value="IPNS-like_sf"/>
</dbReference>
<dbReference type="RefSeq" id="WP_124155416.1">
    <property type="nucleotide sequence ID" value="NZ_CAWOLW010000132.1"/>
</dbReference>
<keyword evidence="2" id="KW-0408">Iron</keyword>
<reference evidence="4 5" key="1">
    <citation type="journal article" date="2018" name="ACS Chem. Biol.">
        <title>Ketoreductase domain dysfunction expands chemodiversity: malyngamide biosynthesis in the cyanobacterium Okeania hirsuta.</title>
        <authorList>
            <person name="Moss N.A."/>
            <person name="Leao T."/>
            <person name="Rankin M."/>
            <person name="McCullough T.M."/>
            <person name="Qu P."/>
            <person name="Korobeynikov A."/>
            <person name="Smith J.L."/>
            <person name="Gerwick L."/>
            <person name="Gerwick W.H."/>
        </authorList>
    </citation>
    <scope>NUCLEOTIDE SEQUENCE [LARGE SCALE GENOMIC DNA]</scope>
    <source>
        <strain evidence="4 5">PAB10Feb10-1</strain>
    </source>
</reference>